<name>A0A370XBS7_9GAMM</name>
<comment type="caution">
    <text evidence="1">The sequence shown here is derived from an EMBL/GenBank/DDBJ whole genome shotgun (WGS) entry which is preliminary data.</text>
</comment>
<dbReference type="AlphaFoldDB" id="A0A370XBS7"/>
<evidence type="ECO:0000313" key="2">
    <source>
        <dbReference type="Proteomes" id="UP000255334"/>
    </source>
</evidence>
<protein>
    <submittedName>
        <fullName evidence="1">Uncharacterized protein</fullName>
    </submittedName>
</protein>
<evidence type="ECO:0000313" key="1">
    <source>
        <dbReference type="EMBL" id="RDS85858.1"/>
    </source>
</evidence>
<accession>A0A370XBS7</accession>
<reference evidence="1 2" key="1">
    <citation type="submission" date="2018-07" db="EMBL/GenBank/DDBJ databases">
        <title>Dyella monticola sp. nov. and Dyella psychrodurans sp. nov. isolated from monsoon evergreen broad-leaved forest soil of Dinghu Mountain, China.</title>
        <authorList>
            <person name="Gao Z."/>
            <person name="Qiu L."/>
        </authorList>
    </citation>
    <scope>NUCLEOTIDE SEQUENCE [LARGE SCALE GENOMIC DNA]</scope>
    <source>
        <strain evidence="1 2">4MSK11</strain>
    </source>
</reference>
<dbReference type="EMBL" id="QRBF01000001">
    <property type="protein sequence ID" value="RDS85858.1"/>
    <property type="molecule type" value="Genomic_DNA"/>
</dbReference>
<keyword evidence="2" id="KW-1185">Reference proteome</keyword>
<gene>
    <name evidence="1" type="ORF">DWU99_00870</name>
</gene>
<organism evidence="1 2">
    <name type="scientific">Dyella psychrodurans</name>
    <dbReference type="NCBI Taxonomy" id="1927960"/>
    <lineage>
        <taxon>Bacteria</taxon>
        <taxon>Pseudomonadati</taxon>
        <taxon>Pseudomonadota</taxon>
        <taxon>Gammaproteobacteria</taxon>
        <taxon>Lysobacterales</taxon>
        <taxon>Rhodanobacteraceae</taxon>
        <taxon>Dyella</taxon>
    </lineage>
</organism>
<proteinExistence type="predicted"/>
<dbReference type="Proteomes" id="UP000255334">
    <property type="component" value="Unassembled WGS sequence"/>
</dbReference>
<sequence>MTYPAQGAIAQEACALLHVTSMTEALGILTTGTIYGRDTGGHANFSVRNLKHALRSGAHLNEVVLSFQCAGPHYLTYLEQVGHPPVVGCVSTGVFHVLTGDPPVPNPDPATVWDRGYWQSIIYPGGAPLTFQGLTWLPEKKPAPLDDQTLWERITKKNTAARAEQAERLVRARRLDEAVPLAIGIGIAVVAPPAQV</sequence>